<name>X6LRZ1_RETFI</name>
<reference evidence="2 3" key="1">
    <citation type="journal article" date="2013" name="Curr. Biol.">
        <title>The Genome of the Foraminiferan Reticulomyxa filosa.</title>
        <authorList>
            <person name="Glockner G."/>
            <person name="Hulsmann N."/>
            <person name="Schleicher M."/>
            <person name="Noegel A.A."/>
            <person name="Eichinger L."/>
            <person name="Gallinger C."/>
            <person name="Pawlowski J."/>
            <person name="Sierra R."/>
            <person name="Euteneuer U."/>
            <person name="Pillet L."/>
            <person name="Moustafa A."/>
            <person name="Platzer M."/>
            <person name="Groth M."/>
            <person name="Szafranski K."/>
            <person name="Schliwa M."/>
        </authorList>
    </citation>
    <scope>NUCLEOTIDE SEQUENCE [LARGE SCALE GENOMIC DNA]</scope>
</reference>
<accession>X6LRZ1</accession>
<dbReference type="Proteomes" id="UP000023152">
    <property type="component" value="Unassembled WGS sequence"/>
</dbReference>
<feature type="non-terminal residue" evidence="2">
    <location>
        <position position="1"/>
    </location>
</feature>
<keyword evidence="2" id="KW-0645">Protease</keyword>
<feature type="domain" description="ERAP1-like C-terminal" evidence="1">
    <location>
        <begin position="3"/>
        <end position="92"/>
    </location>
</feature>
<organism evidence="2 3">
    <name type="scientific">Reticulomyxa filosa</name>
    <dbReference type="NCBI Taxonomy" id="46433"/>
    <lineage>
        <taxon>Eukaryota</taxon>
        <taxon>Sar</taxon>
        <taxon>Rhizaria</taxon>
        <taxon>Retaria</taxon>
        <taxon>Foraminifera</taxon>
        <taxon>Monothalamids</taxon>
        <taxon>Reticulomyxidae</taxon>
        <taxon>Reticulomyxa</taxon>
    </lineage>
</organism>
<evidence type="ECO:0000313" key="3">
    <source>
        <dbReference type="Proteomes" id="UP000023152"/>
    </source>
</evidence>
<dbReference type="EMBL" id="ASPP01033075">
    <property type="protein sequence ID" value="ETO03520.1"/>
    <property type="molecule type" value="Genomic_DNA"/>
</dbReference>
<evidence type="ECO:0000259" key="1">
    <source>
        <dbReference type="Pfam" id="PF11838"/>
    </source>
</evidence>
<proteinExistence type="predicted"/>
<keyword evidence="2" id="KW-0378">Hydrolase</keyword>
<dbReference type="InterPro" id="IPR024571">
    <property type="entry name" value="ERAP1-like_C_dom"/>
</dbReference>
<dbReference type="Gene3D" id="1.25.50.20">
    <property type="match status" value="1"/>
</dbReference>
<protein>
    <submittedName>
        <fullName evidence="2">Aminopeptidase N</fullName>
    </submittedName>
</protein>
<dbReference type="Pfam" id="PF11838">
    <property type="entry name" value="ERAP1_C"/>
    <property type="match status" value="1"/>
</dbReference>
<dbReference type="AlphaFoldDB" id="X6LRZ1"/>
<evidence type="ECO:0000313" key="2">
    <source>
        <dbReference type="EMBL" id="ETO03520.1"/>
    </source>
</evidence>
<sequence>KESDDVRIQDNVFTFRVVAYSQIGREISWNYLQKTFEQWYKIVEGGFLVQHLAKIPSEFVSFQKAVEVETLYSTLDFPACKRSMDKCVENIRKSAKWREQEIKTIEKWVNAQINLWHRDH</sequence>
<gene>
    <name evidence="2" type="ORF">RFI_33885</name>
</gene>
<keyword evidence="2" id="KW-0031">Aminopeptidase</keyword>
<comment type="caution">
    <text evidence="2">The sequence shown here is derived from an EMBL/GenBank/DDBJ whole genome shotgun (WGS) entry which is preliminary data.</text>
</comment>
<dbReference type="OrthoDB" id="10031169at2759"/>
<keyword evidence="3" id="KW-1185">Reference proteome</keyword>
<dbReference type="GO" id="GO:0004177">
    <property type="term" value="F:aminopeptidase activity"/>
    <property type="evidence" value="ECO:0007669"/>
    <property type="project" value="UniProtKB-KW"/>
</dbReference>